<comment type="caution">
    <text evidence="6">The sequence shown here is derived from an EMBL/GenBank/DDBJ whole genome shotgun (WGS) entry which is preliminary data.</text>
</comment>
<dbReference type="GO" id="GO:0000462">
    <property type="term" value="P:maturation of SSU-rRNA from tricistronic rRNA transcript (SSU-rRNA, 5.8S rRNA, LSU-rRNA)"/>
    <property type="evidence" value="ECO:0007669"/>
    <property type="project" value="InterPro"/>
</dbReference>
<keyword evidence="4" id="KW-0539">Nucleus</keyword>
<feature type="region of interest" description="Disordered" evidence="5">
    <location>
        <begin position="284"/>
        <end position="305"/>
    </location>
</feature>
<dbReference type="InterPro" id="IPR028160">
    <property type="entry name" value="Slx9-like"/>
</dbReference>
<dbReference type="GO" id="GO:0030688">
    <property type="term" value="C:preribosome, small subunit precursor"/>
    <property type="evidence" value="ECO:0007669"/>
    <property type="project" value="InterPro"/>
</dbReference>
<evidence type="ECO:0000256" key="5">
    <source>
        <dbReference type="SAM" id="MobiDB-lite"/>
    </source>
</evidence>
<dbReference type="GO" id="GO:0030686">
    <property type="term" value="C:90S preribosome"/>
    <property type="evidence" value="ECO:0007669"/>
    <property type="project" value="InterPro"/>
</dbReference>
<comment type="subcellular location">
    <subcellularLocation>
        <location evidence="1">Nucleus</location>
        <location evidence="1">Nucleolus</location>
    </subcellularLocation>
</comment>
<dbReference type="Pfam" id="PF15341">
    <property type="entry name" value="SLX9"/>
    <property type="match status" value="1"/>
</dbReference>
<reference evidence="6" key="1">
    <citation type="submission" date="2021-03" db="EMBL/GenBank/DDBJ databases">
        <title>Evolutionary innovations through gain and loss of genes in the ectomycorrhizal Boletales.</title>
        <authorList>
            <person name="Wu G."/>
            <person name="Miyauchi S."/>
            <person name="Morin E."/>
            <person name="Yang Z.-L."/>
            <person name="Xu J."/>
            <person name="Martin F.M."/>
        </authorList>
    </citation>
    <scope>NUCLEOTIDE SEQUENCE</scope>
    <source>
        <strain evidence="6">BR01</strain>
    </source>
</reference>
<protein>
    <recommendedName>
        <fullName evidence="3">Ribosome biogenesis protein SLX9</fullName>
    </recommendedName>
</protein>
<proteinExistence type="inferred from homology"/>
<evidence type="ECO:0000256" key="4">
    <source>
        <dbReference type="ARBA" id="ARBA00023242"/>
    </source>
</evidence>
<evidence type="ECO:0000256" key="2">
    <source>
        <dbReference type="ARBA" id="ARBA00011022"/>
    </source>
</evidence>
<dbReference type="EMBL" id="JAGFBS010000002">
    <property type="protein sequence ID" value="KAG6381288.1"/>
    <property type="molecule type" value="Genomic_DNA"/>
</dbReference>
<organism evidence="6 7">
    <name type="scientific">Boletus reticuloceps</name>
    <dbReference type="NCBI Taxonomy" id="495285"/>
    <lineage>
        <taxon>Eukaryota</taxon>
        <taxon>Fungi</taxon>
        <taxon>Dikarya</taxon>
        <taxon>Basidiomycota</taxon>
        <taxon>Agaricomycotina</taxon>
        <taxon>Agaricomycetes</taxon>
        <taxon>Agaricomycetidae</taxon>
        <taxon>Boletales</taxon>
        <taxon>Boletineae</taxon>
        <taxon>Boletaceae</taxon>
        <taxon>Boletoideae</taxon>
        <taxon>Boletus</taxon>
    </lineage>
</organism>
<feature type="region of interest" description="Disordered" evidence="5">
    <location>
        <begin position="326"/>
        <end position="357"/>
    </location>
</feature>
<evidence type="ECO:0000313" key="7">
    <source>
        <dbReference type="Proteomes" id="UP000683000"/>
    </source>
</evidence>
<name>A0A8I3AFB0_9AGAM</name>
<evidence type="ECO:0000313" key="6">
    <source>
        <dbReference type="EMBL" id="KAG6381288.1"/>
    </source>
</evidence>
<dbReference type="OrthoDB" id="2804507at2759"/>
<dbReference type="GO" id="GO:0005730">
    <property type="term" value="C:nucleolus"/>
    <property type="evidence" value="ECO:0007669"/>
    <property type="project" value="UniProtKB-SubCell"/>
</dbReference>
<dbReference type="Proteomes" id="UP000683000">
    <property type="component" value="Unassembled WGS sequence"/>
</dbReference>
<dbReference type="AlphaFoldDB" id="A0A8I3AFB0"/>
<sequence length="407" mass="46092">MDGTVTFLVPEPTRETLYKLYPGLLAKHSAIFETMLSLPQGQQACQQNAEGRCDENPIVLHGVVRWEFDHLLTFLFGWYSGEPQRQDFLISVLKLSDFFQIDRGFQYALAELKRLSPFDVTLKLELGRQFRIHEWVEPSFRAMMERPVSSISRLEARRMGMENFWILATTKAKVEEHYRALAYTQPMLVQSPECRTPLACAAAWKEEWWNGIARHFLHPESPCRSHGGILVLLQETDFDGGICASCKAGILSKLESSVALRYEEDMQDIAAVLVMEAQMDGRIKSSSAPYSKTQKRRFNRKQREQLGGGLGSIEAVISALEQGEISPPAEAQSDAVTSQQRPQVKARPGIIGEGKGIPLTKAQRKRVLAMERLRHPLILTNPQYAVNPFQTIRTHAQNTLETRHGMQ</sequence>
<comment type="similarity">
    <text evidence="2">Belongs to the SLX9 family.</text>
</comment>
<evidence type="ECO:0000256" key="1">
    <source>
        <dbReference type="ARBA" id="ARBA00004604"/>
    </source>
</evidence>
<keyword evidence="7" id="KW-1185">Reference proteome</keyword>
<gene>
    <name evidence="6" type="ORF">JVT61DRAFT_5693</name>
</gene>
<evidence type="ECO:0000256" key="3">
    <source>
        <dbReference type="ARBA" id="ARBA00021321"/>
    </source>
</evidence>
<accession>A0A8I3AFB0</accession>